<dbReference type="GO" id="GO:0032259">
    <property type="term" value="P:methylation"/>
    <property type="evidence" value="ECO:0007669"/>
    <property type="project" value="UniProtKB-KW"/>
</dbReference>
<dbReference type="CDD" id="cd02440">
    <property type="entry name" value="AdoMet_MTases"/>
    <property type="match status" value="1"/>
</dbReference>
<dbReference type="Pfam" id="PF17785">
    <property type="entry name" value="PUA_3"/>
    <property type="match status" value="1"/>
</dbReference>
<evidence type="ECO:0000313" key="6">
    <source>
        <dbReference type="Proteomes" id="UP001324993"/>
    </source>
</evidence>
<dbReference type="Gene3D" id="3.40.50.150">
    <property type="entry name" value="Vaccinia Virus protein VP39"/>
    <property type="match status" value="1"/>
</dbReference>
<sequence length="366" mass="39176">MENLTSIQLTGAAQGAGHPWVSLEALSGPLPEAPCVATLLDVSGQVLGSGLFDPRDPSAAWRRFSYAEGAHFDGAYLAGAINDALARRSDEHCQRLICSDADYLPGLEVELYDGVLTVTSTHPVVDAVMDAIVESLKEACEPKEIVFLKPGTAQTLSGQNLKARWIEIDGIAYRIDLLNTEKPRFYLDQREQHALVGSLCEGRTVLDGYAHSGAFALQAARNGAEHVVAVDCSEICIKAIGAQAQKNNCFVETIDADVAAFLAERGVGDLDAIILDPPHTEAFDAVRVEALHTSAFTCLPEGGLLATYCRSTTTTAAAFEAVVAQAASAAGREARIFARTAQPFDFPVLLNFPESRYLKGLILQVE</sequence>
<proteinExistence type="predicted"/>
<dbReference type="PANTHER" id="PTHR42873:SF1">
    <property type="entry name" value="S-ADENOSYLMETHIONINE-DEPENDENT METHYLTRANSFERASE DOMAIN-CONTAINING PROTEIN"/>
    <property type="match status" value="1"/>
</dbReference>
<evidence type="ECO:0000313" key="5">
    <source>
        <dbReference type="EMBL" id="WPJ97351.1"/>
    </source>
</evidence>
<evidence type="ECO:0000256" key="1">
    <source>
        <dbReference type="ARBA" id="ARBA00004496"/>
    </source>
</evidence>
<keyword evidence="6" id="KW-1185">Reference proteome</keyword>
<evidence type="ECO:0000259" key="4">
    <source>
        <dbReference type="Pfam" id="PF17785"/>
    </source>
</evidence>
<dbReference type="PANTHER" id="PTHR42873">
    <property type="entry name" value="RIBOSOMAL RNA LARGE SUBUNIT METHYLTRANSFERASE"/>
    <property type="match status" value="1"/>
</dbReference>
<organism evidence="5 6">
    <name type="scientific">Coraliomargarita algicola</name>
    <dbReference type="NCBI Taxonomy" id="3092156"/>
    <lineage>
        <taxon>Bacteria</taxon>
        <taxon>Pseudomonadati</taxon>
        <taxon>Verrucomicrobiota</taxon>
        <taxon>Opitutia</taxon>
        <taxon>Puniceicoccales</taxon>
        <taxon>Coraliomargaritaceae</taxon>
        <taxon>Coraliomargarita</taxon>
    </lineage>
</organism>
<dbReference type="InterPro" id="IPR041532">
    <property type="entry name" value="RlmI-like_PUA"/>
</dbReference>
<dbReference type="Gene3D" id="3.30.750.80">
    <property type="entry name" value="RNA methyltransferase domain (HRMD) like"/>
    <property type="match status" value="1"/>
</dbReference>
<comment type="subcellular location">
    <subcellularLocation>
        <location evidence="1">Cytoplasm</location>
    </subcellularLocation>
</comment>
<dbReference type="Pfam" id="PF03602">
    <property type="entry name" value="Cons_hypoth95"/>
    <property type="match status" value="1"/>
</dbReference>
<dbReference type="SUPFAM" id="SSF53335">
    <property type="entry name" value="S-adenosyl-L-methionine-dependent methyltransferases"/>
    <property type="match status" value="1"/>
</dbReference>
<dbReference type="Proteomes" id="UP001324993">
    <property type="component" value="Chromosome"/>
</dbReference>
<feature type="domain" description="RlmI-like PUA" evidence="4">
    <location>
        <begin position="16"/>
        <end position="61"/>
    </location>
</feature>
<gene>
    <name evidence="5" type="ORF">SH580_06470</name>
</gene>
<dbReference type="GO" id="GO:0008168">
    <property type="term" value="F:methyltransferase activity"/>
    <property type="evidence" value="ECO:0007669"/>
    <property type="project" value="UniProtKB-KW"/>
</dbReference>
<keyword evidence="2" id="KW-0963">Cytoplasm</keyword>
<protein>
    <submittedName>
        <fullName evidence="5">RsmD family RNA methyltransferase</fullName>
    </submittedName>
</protein>
<name>A0ABZ0RPJ7_9BACT</name>
<accession>A0ABZ0RPJ7</accession>
<keyword evidence="5" id="KW-0489">Methyltransferase</keyword>
<reference evidence="5 6" key="1">
    <citation type="submission" date="2023-11" db="EMBL/GenBank/DDBJ databases">
        <title>Coraliomargarita sp. nov., isolated from marine algae.</title>
        <authorList>
            <person name="Lee J.K."/>
            <person name="Baek J.H."/>
            <person name="Kim J.M."/>
            <person name="Choi D.G."/>
            <person name="Jeon C.O."/>
        </authorList>
    </citation>
    <scope>NUCLEOTIDE SEQUENCE [LARGE SCALE GENOMIC DNA]</scope>
    <source>
        <strain evidence="5 6">J2-16</strain>
    </source>
</reference>
<dbReference type="InterPro" id="IPR029063">
    <property type="entry name" value="SAM-dependent_MTases_sf"/>
</dbReference>
<evidence type="ECO:0000256" key="3">
    <source>
        <dbReference type="ARBA" id="ARBA00022679"/>
    </source>
</evidence>
<dbReference type="EMBL" id="CP138858">
    <property type="protein sequence ID" value="WPJ97351.1"/>
    <property type="molecule type" value="Genomic_DNA"/>
</dbReference>
<evidence type="ECO:0000256" key="2">
    <source>
        <dbReference type="ARBA" id="ARBA00022490"/>
    </source>
</evidence>
<dbReference type="RefSeq" id="WP_319834195.1">
    <property type="nucleotide sequence ID" value="NZ_CP138858.1"/>
</dbReference>
<keyword evidence="3" id="KW-0808">Transferase</keyword>